<comment type="caution">
    <text evidence="7">The sequence shown here is derived from an EMBL/GenBank/DDBJ whole genome shotgun (WGS) entry which is preliminary data.</text>
</comment>
<evidence type="ECO:0000256" key="2">
    <source>
        <dbReference type="ARBA" id="ARBA00022679"/>
    </source>
</evidence>
<dbReference type="Proteomes" id="UP000548423">
    <property type="component" value="Unassembled WGS sequence"/>
</dbReference>
<dbReference type="Gene3D" id="3.40.1190.20">
    <property type="match status" value="1"/>
</dbReference>
<dbReference type="PANTHER" id="PTHR43085">
    <property type="entry name" value="HEXOKINASE FAMILY MEMBER"/>
    <property type="match status" value="1"/>
</dbReference>
<dbReference type="CDD" id="cd01166">
    <property type="entry name" value="KdgK"/>
    <property type="match status" value="1"/>
</dbReference>
<sequence length="316" mass="34287">MSRIITVGEPMALFVAEQEGPLENVNRFDRYVAGAEVNFSIGMSRLGHRVTYITKLGSDPFGRNIEKFLQSNEIDTSYVTYDSSYLTGMQWKQKVSSGDPEVFSARKNSAASHMDLDTIKNLNWDGFDHIHLTGIPPALSAGCREMVYELMKEARAKGVQISYDPNLRPGLWSDKQEMARVINDLACHADIVLPGIEEGKLLTGSEDVHEIAAHYHAAGVKTVVIKLGAKGAFTSSEGEQFYTEGFPVEKVVDTVGAGDGFAVGVVSAILEGLPIQEAVKRGAAIGALAVMSPGDNDGLPDRESLEGYMKDSKVEL</sequence>
<feature type="domain" description="Carbohydrate kinase PfkB" evidence="6">
    <location>
        <begin position="1"/>
        <end position="301"/>
    </location>
</feature>
<keyword evidence="2 7" id="KW-0808">Transferase</keyword>
<evidence type="ECO:0000313" key="8">
    <source>
        <dbReference type="Proteomes" id="UP000548423"/>
    </source>
</evidence>
<dbReference type="GO" id="GO:0008673">
    <property type="term" value="F:2-dehydro-3-deoxygluconokinase activity"/>
    <property type="evidence" value="ECO:0007669"/>
    <property type="project" value="UniProtKB-EC"/>
</dbReference>
<dbReference type="PANTHER" id="PTHR43085:SF1">
    <property type="entry name" value="PSEUDOURIDINE KINASE-RELATED"/>
    <property type="match status" value="1"/>
</dbReference>
<keyword evidence="4" id="KW-0418">Kinase</keyword>
<comment type="similarity">
    <text evidence="1">Belongs to the carbohydrate kinase PfkB family.</text>
</comment>
<dbReference type="SUPFAM" id="SSF53613">
    <property type="entry name" value="Ribokinase-like"/>
    <property type="match status" value="1"/>
</dbReference>
<evidence type="ECO:0000256" key="1">
    <source>
        <dbReference type="ARBA" id="ARBA00010688"/>
    </source>
</evidence>
<evidence type="ECO:0000259" key="6">
    <source>
        <dbReference type="Pfam" id="PF00294"/>
    </source>
</evidence>
<dbReference type="Pfam" id="PF00294">
    <property type="entry name" value="PfkB"/>
    <property type="match status" value="1"/>
</dbReference>
<dbReference type="EC" id="2.7.1.45" evidence="7"/>
<name>A0A852TJK1_9BACI</name>
<dbReference type="AlphaFoldDB" id="A0A852TJK1"/>
<dbReference type="InterPro" id="IPR002173">
    <property type="entry name" value="Carboh/pur_kinase_PfkB_CS"/>
</dbReference>
<dbReference type="InterPro" id="IPR029056">
    <property type="entry name" value="Ribokinase-like"/>
</dbReference>
<gene>
    <name evidence="7" type="ORF">F4694_005287</name>
</gene>
<reference evidence="8" key="2">
    <citation type="submission" date="2020-08" db="EMBL/GenBank/DDBJ databases">
        <title>The Agave Microbiome: Exploring the role of microbial communities in plant adaptations to desert environments.</title>
        <authorList>
            <person name="Partida-Martinez L.P."/>
        </authorList>
    </citation>
    <scope>NUCLEOTIDE SEQUENCE [LARGE SCALE GENOMIC DNA]</scope>
    <source>
        <strain evidence="8">AT2.8</strain>
    </source>
</reference>
<evidence type="ECO:0000256" key="3">
    <source>
        <dbReference type="ARBA" id="ARBA00022741"/>
    </source>
</evidence>
<dbReference type="PROSITE" id="PS00584">
    <property type="entry name" value="PFKB_KINASES_2"/>
    <property type="match status" value="1"/>
</dbReference>
<evidence type="ECO:0000313" key="7">
    <source>
        <dbReference type="EMBL" id="NYE08439.1"/>
    </source>
</evidence>
<proteinExistence type="inferred from homology"/>
<reference evidence="8" key="1">
    <citation type="submission" date="2020-07" db="EMBL/GenBank/DDBJ databases">
        <authorList>
            <person name="Partida-Martinez L."/>
            <person name="Huntemann M."/>
            <person name="Clum A."/>
            <person name="Wang J."/>
            <person name="Palaniappan K."/>
            <person name="Ritter S."/>
            <person name="Chen I.-M."/>
            <person name="Stamatis D."/>
            <person name="Reddy T."/>
            <person name="O'Malley R."/>
            <person name="Daum C."/>
            <person name="Shapiro N."/>
            <person name="Ivanova N."/>
            <person name="Kyrpides N."/>
            <person name="Woyke T."/>
        </authorList>
    </citation>
    <scope>NUCLEOTIDE SEQUENCE [LARGE SCALE GENOMIC DNA]</scope>
    <source>
        <strain evidence="8">AT2.8</strain>
    </source>
</reference>
<dbReference type="GO" id="GO:0005524">
    <property type="term" value="F:ATP binding"/>
    <property type="evidence" value="ECO:0007669"/>
    <property type="project" value="UniProtKB-KW"/>
</dbReference>
<dbReference type="InterPro" id="IPR011611">
    <property type="entry name" value="PfkB_dom"/>
</dbReference>
<protein>
    <submittedName>
        <fullName evidence="7">2-dehydro-3-deoxygluconokinase</fullName>
        <ecNumber evidence="7">2.7.1.45</ecNumber>
    </submittedName>
</protein>
<accession>A0A852TJK1</accession>
<organism evidence="7 8">
    <name type="scientific">Neobacillus niacini</name>
    <dbReference type="NCBI Taxonomy" id="86668"/>
    <lineage>
        <taxon>Bacteria</taxon>
        <taxon>Bacillati</taxon>
        <taxon>Bacillota</taxon>
        <taxon>Bacilli</taxon>
        <taxon>Bacillales</taxon>
        <taxon>Bacillaceae</taxon>
        <taxon>Neobacillus</taxon>
    </lineage>
</organism>
<keyword evidence="3" id="KW-0547">Nucleotide-binding</keyword>
<evidence type="ECO:0000256" key="5">
    <source>
        <dbReference type="ARBA" id="ARBA00022840"/>
    </source>
</evidence>
<evidence type="ECO:0000256" key="4">
    <source>
        <dbReference type="ARBA" id="ARBA00022777"/>
    </source>
</evidence>
<keyword evidence="5" id="KW-0067">ATP-binding</keyword>
<dbReference type="InterPro" id="IPR050306">
    <property type="entry name" value="PfkB_Carbo_kinase"/>
</dbReference>
<dbReference type="EMBL" id="JACCBX010000014">
    <property type="protein sequence ID" value="NYE08439.1"/>
    <property type="molecule type" value="Genomic_DNA"/>
</dbReference>